<dbReference type="SUPFAM" id="SSF53850">
    <property type="entry name" value="Periplasmic binding protein-like II"/>
    <property type="match status" value="1"/>
</dbReference>
<reference evidence="4 5" key="1">
    <citation type="journal article" date="2013" name="Genome Announc.">
        <title>Draft Genome Sequence of Rhodococcus opacus Strain M213 Shows a Diverse Catabolic Potential.</title>
        <authorList>
            <person name="Pathak A."/>
            <person name="Green S.J."/>
            <person name="Ogram A."/>
            <person name="Chauhan A."/>
        </authorList>
    </citation>
    <scope>NUCLEOTIDE SEQUENCE [LARGE SCALE GENOMIC DNA]</scope>
    <source>
        <strain evidence="4 5">M213</strain>
    </source>
</reference>
<organism evidence="4 5">
    <name type="scientific">Rhodococcus opacus M213</name>
    <dbReference type="NCBI Taxonomy" id="1129896"/>
    <lineage>
        <taxon>Bacteria</taxon>
        <taxon>Bacillati</taxon>
        <taxon>Actinomycetota</taxon>
        <taxon>Actinomycetes</taxon>
        <taxon>Mycobacteriales</taxon>
        <taxon>Nocardiaceae</taxon>
        <taxon>Rhodococcus</taxon>
    </lineage>
</organism>
<dbReference type="PANTHER" id="PTHR35936">
    <property type="entry name" value="MEMBRANE-BOUND LYTIC MUREIN TRANSGLYCOSYLASE F"/>
    <property type="match status" value="1"/>
</dbReference>
<accession>K8XXX2</accession>
<dbReference type="InterPro" id="IPR001638">
    <property type="entry name" value="Solute-binding_3/MltF_N"/>
</dbReference>
<proteinExistence type="predicted"/>
<dbReference type="PANTHER" id="PTHR35936:SF17">
    <property type="entry name" value="ARGININE-BINDING EXTRACELLULAR PROTEIN ARTP"/>
    <property type="match status" value="1"/>
</dbReference>
<sequence>MKTKTRATAAAAGFALLLALSACSTAESDGGTGSTSNTADISEGVQPDPAAVALLPASVKDKGELEVAMDLHYPPTTFLADDSTTPIGLNPDVARLVAAKLGLELKFVNTSFDTIIPGIEGGRFDFTATSMSPTPERLEVLDMIDYFNGGVSVAVAAGNPEGLSNDDLCGKNIAVTKGSNAQLKHLPNVSEWTCVSQGKPAINGITLPNVQEALTQLASKRVDGVFYDTPALVWAEKQQPNAITVLTPQVDTRTEHFVTVALKKGSPLTPALQAAVQSVLDSPEYQKSLANWGLTVGAVSDAKLN</sequence>
<dbReference type="PROSITE" id="PS51257">
    <property type="entry name" value="PROKAR_LIPOPROTEIN"/>
    <property type="match status" value="1"/>
</dbReference>
<evidence type="ECO:0000313" key="5">
    <source>
        <dbReference type="Proteomes" id="UP000005951"/>
    </source>
</evidence>
<protein>
    <submittedName>
        <fullName evidence="4">PAAT family amino acid ABC transporter substrate-binding protein</fullName>
    </submittedName>
</protein>
<dbReference type="SMART" id="SM00062">
    <property type="entry name" value="PBPb"/>
    <property type="match status" value="1"/>
</dbReference>
<dbReference type="Gene3D" id="3.40.190.10">
    <property type="entry name" value="Periplasmic binding protein-like II"/>
    <property type="match status" value="2"/>
</dbReference>
<dbReference type="RefSeq" id="WP_005256697.1">
    <property type="nucleotide sequence ID" value="NZ_AJYC02000043.1"/>
</dbReference>
<dbReference type="AlphaFoldDB" id="K8XXX2"/>
<name>K8XXX2_RHOOP</name>
<dbReference type="Proteomes" id="UP000005951">
    <property type="component" value="Unassembled WGS sequence"/>
</dbReference>
<comment type="caution">
    <text evidence="4">The sequence shown here is derived from an EMBL/GenBank/DDBJ whole genome shotgun (WGS) entry which is preliminary data.</text>
</comment>
<feature type="chain" id="PRO_5039373733" evidence="2">
    <location>
        <begin position="27"/>
        <end position="305"/>
    </location>
</feature>
<keyword evidence="1 2" id="KW-0732">Signal</keyword>
<evidence type="ECO:0000259" key="3">
    <source>
        <dbReference type="SMART" id="SM00062"/>
    </source>
</evidence>
<feature type="domain" description="Solute-binding protein family 3/N-terminal" evidence="3">
    <location>
        <begin position="64"/>
        <end position="296"/>
    </location>
</feature>
<evidence type="ECO:0000256" key="2">
    <source>
        <dbReference type="SAM" id="SignalP"/>
    </source>
</evidence>
<gene>
    <name evidence="4" type="ORF">WSS_A14334</name>
</gene>
<dbReference type="Pfam" id="PF00497">
    <property type="entry name" value="SBP_bac_3"/>
    <property type="match status" value="1"/>
</dbReference>
<dbReference type="CDD" id="cd01004">
    <property type="entry name" value="PBP2_MidA_like"/>
    <property type="match status" value="1"/>
</dbReference>
<evidence type="ECO:0000313" key="4">
    <source>
        <dbReference type="EMBL" id="EKT82025.1"/>
    </source>
</evidence>
<evidence type="ECO:0000256" key="1">
    <source>
        <dbReference type="ARBA" id="ARBA00022729"/>
    </source>
</evidence>
<dbReference type="EMBL" id="AJYC02000043">
    <property type="protein sequence ID" value="EKT82025.1"/>
    <property type="molecule type" value="Genomic_DNA"/>
</dbReference>
<feature type="signal peptide" evidence="2">
    <location>
        <begin position="1"/>
        <end position="26"/>
    </location>
</feature>